<keyword evidence="1" id="KW-0472">Membrane</keyword>
<evidence type="ECO:0000313" key="3">
    <source>
        <dbReference type="EMBL" id="WAB81463.1"/>
    </source>
</evidence>
<evidence type="ECO:0000256" key="1">
    <source>
        <dbReference type="SAM" id="Phobius"/>
    </source>
</evidence>
<accession>A0A9E8MKW1</accession>
<sequence length="71" mass="7245">MNRRSTYVAPHPAWRWMLGAGIALTIVSAVLGGTLLVVGPFVAGVALLATALALVIAGAVLVRRLRGPAAV</sequence>
<dbReference type="Proteomes" id="UP001164706">
    <property type="component" value="Chromosome"/>
</dbReference>
<keyword evidence="4" id="KW-1185">Reference proteome</keyword>
<reference evidence="3" key="1">
    <citation type="submission" date="2022-11" db="EMBL/GenBank/DDBJ databases">
        <title>Description of Microcella daejonensis nov. sp, isolated from riverside soil.</title>
        <authorList>
            <person name="Molina K.M."/>
            <person name="Kim S.B."/>
        </authorList>
    </citation>
    <scope>NUCLEOTIDE SEQUENCE</scope>
    <source>
        <strain evidence="3">MMS21-STM12</strain>
    </source>
</reference>
<gene>
    <name evidence="3" type="ORF">OVN18_00065</name>
    <name evidence="2" type="ORF">OVN18_13100</name>
</gene>
<protein>
    <submittedName>
        <fullName evidence="3">Uncharacterized protein</fullName>
    </submittedName>
</protein>
<dbReference type="AlphaFoldDB" id="A0A9E8MKW1"/>
<proteinExistence type="predicted"/>
<name>A0A9E8MKW1_9MICO</name>
<feature type="transmembrane region" description="Helical" evidence="1">
    <location>
        <begin position="12"/>
        <end position="35"/>
    </location>
</feature>
<organism evidence="3 4">
    <name type="scientific">Microcella daejeonensis</name>
    <dbReference type="NCBI Taxonomy" id="2994971"/>
    <lineage>
        <taxon>Bacteria</taxon>
        <taxon>Bacillati</taxon>
        <taxon>Actinomycetota</taxon>
        <taxon>Actinomycetes</taxon>
        <taxon>Micrococcales</taxon>
        <taxon>Microbacteriaceae</taxon>
        <taxon>Microcella</taxon>
    </lineage>
</organism>
<dbReference type="RefSeq" id="WP_267781209.1">
    <property type="nucleotide sequence ID" value="NZ_CP113089.1"/>
</dbReference>
<evidence type="ECO:0000313" key="2">
    <source>
        <dbReference type="EMBL" id="WAB81449.1"/>
    </source>
</evidence>
<dbReference type="KEGG" id="mdb:OVN18_13100"/>
<dbReference type="EMBL" id="CP113089">
    <property type="protein sequence ID" value="WAB81449.1"/>
    <property type="molecule type" value="Genomic_DNA"/>
</dbReference>
<dbReference type="KEGG" id="mdb:OVN18_00065"/>
<keyword evidence="1" id="KW-0812">Transmembrane</keyword>
<evidence type="ECO:0000313" key="4">
    <source>
        <dbReference type="Proteomes" id="UP001164706"/>
    </source>
</evidence>
<dbReference type="EMBL" id="CP113089">
    <property type="protein sequence ID" value="WAB81463.1"/>
    <property type="molecule type" value="Genomic_DNA"/>
</dbReference>
<feature type="transmembrane region" description="Helical" evidence="1">
    <location>
        <begin position="41"/>
        <end position="62"/>
    </location>
</feature>
<keyword evidence="1" id="KW-1133">Transmembrane helix</keyword>